<dbReference type="AlphaFoldDB" id="A0A1F5G7A3"/>
<evidence type="ECO:0000313" key="2">
    <source>
        <dbReference type="Proteomes" id="UP000177369"/>
    </source>
</evidence>
<organism evidence="1 2">
    <name type="scientific">Candidatus Curtissbacteria bacterium RIFCSPHIGHO2_02_FULL_40_16b</name>
    <dbReference type="NCBI Taxonomy" id="1797714"/>
    <lineage>
        <taxon>Bacteria</taxon>
        <taxon>Candidatus Curtissiibacteriota</taxon>
    </lineage>
</organism>
<sequence length="61" mass="7200">MTTQLVNKNKGLLKAFRRYNKRYLAVGKKVNVKKLLPDDLYSTMRLEGEKITKKEARILFK</sequence>
<proteinExistence type="predicted"/>
<gene>
    <name evidence="1" type="ORF">A3D04_03410</name>
</gene>
<accession>A0A1F5G7A3</accession>
<dbReference type="EMBL" id="MFBD01000044">
    <property type="protein sequence ID" value="OGD87719.1"/>
    <property type="molecule type" value="Genomic_DNA"/>
</dbReference>
<evidence type="ECO:0000313" key="1">
    <source>
        <dbReference type="EMBL" id="OGD87719.1"/>
    </source>
</evidence>
<dbReference type="Proteomes" id="UP000177369">
    <property type="component" value="Unassembled WGS sequence"/>
</dbReference>
<protein>
    <submittedName>
        <fullName evidence="1">Uncharacterized protein</fullName>
    </submittedName>
</protein>
<name>A0A1F5G7A3_9BACT</name>
<dbReference type="STRING" id="1797714.A3D04_03410"/>
<reference evidence="1 2" key="1">
    <citation type="journal article" date="2016" name="Nat. Commun.">
        <title>Thousands of microbial genomes shed light on interconnected biogeochemical processes in an aquifer system.</title>
        <authorList>
            <person name="Anantharaman K."/>
            <person name="Brown C.T."/>
            <person name="Hug L.A."/>
            <person name="Sharon I."/>
            <person name="Castelle C.J."/>
            <person name="Probst A.J."/>
            <person name="Thomas B.C."/>
            <person name="Singh A."/>
            <person name="Wilkins M.J."/>
            <person name="Karaoz U."/>
            <person name="Brodie E.L."/>
            <person name="Williams K.H."/>
            <person name="Hubbard S.S."/>
            <person name="Banfield J.F."/>
        </authorList>
    </citation>
    <scope>NUCLEOTIDE SEQUENCE [LARGE SCALE GENOMIC DNA]</scope>
</reference>
<comment type="caution">
    <text evidence="1">The sequence shown here is derived from an EMBL/GenBank/DDBJ whole genome shotgun (WGS) entry which is preliminary data.</text>
</comment>